<evidence type="ECO:0000313" key="18">
    <source>
        <dbReference type="EMBL" id="RDB60240.1"/>
    </source>
</evidence>
<dbReference type="EC" id="3.1.26.4" evidence="6 14"/>
<dbReference type="NCBIfam" id="NF000595">
    <property type="entry name" value="PRK00015.1-3"/>
    <property type="match status" value="1"/>
</dbReference>
<dbReference type="InterPro" id="IPR024567">
    <property type="entry name" value="RNase_HII/HIII_dom"/>
</dbReference>
<evidence type="ECO:0000256" key="11">
    <source>
        <dbReference type="ARBA" id="ARBA00022759"/>
    </source>
</evidence>
<comment type="caution">
    <text evidence="18">The sequence shown here is derived from an EMBL/GenBank/DDBJ whole genome shotgun (WGS) entry which is preliminary data.</text>
</comment>
<dbReference type="InterPro" id="IPR012337">
    <property type="entry name" value="RNaseH-like_sf"/>
</dbReference>
<keyword evidence="11 14" id="KW-0255">Endonuclease</keyword>
<feature type="binding site" evidence="14 15">
    <location>
        <position position="175"/>
    </location>
    <ligand>
        <name>a divalent metal cation</name>
        <dbReference type="ChEBI" id="CHEBI:60240"/>
    </ligand>
</feature>
<evidence type="ECO:0000256" key="13">
    <source>
        <dbReference type="ARBA" id="ARBA00023211"/>
    </source>
</evidence>
<keyword evidence="13 14" id="KW-0464">Manganese</keyword>
<dbReference type="EMBL" id="PPTO01000003">
    <property type="protein sequence ID" value="RDB60240.1"/>
    <property type="molecule type" value="Genomic_DNA"/>
</dbReference>
<evidence type="ECO:0000256" key="1">
    <source>
        <dbReference type="ARBA" id="ARBA00000077"/>
    </source>
</evidence>
<dbReference type="GO" id="GO:0043137">
    <property type="term" value="P:DNA replication, removal of RNA primer"/>
    <property type="evidence" value="ECO:0007669"/>
    <property type="project" value="TreeGrafter"/>
</dbReference>
<dbReference type="GO" id="GO:0004523">
    <property type="term" value="F:RNA-DNA hybrid ribonuclease activity"/>
    <property type="evidence" value="ECO:0007669"/>
    <property type="project" value="UniProtKB-UniRule"/>
</dbReference>
<sequence>MAQTLAEIREALKVANRAEYEALARALAADERKGVKAALKSAARRLAAEDAEAARLNGMYSFQAKLAGGGIAVGLDEVGRGPVAGPLAIGAVVLPDDPRVEGVNDSKQLSAERREEIAAVVREVAIAWDIEYIQSQEIDEHGMTWALRTANLRAIAAIEEQLSAKGTSLDAVLLDGNAQHLDAREVNIVKGDGKCASIAAASIIAKVDRDALMCRYAEQFPHYGFESNKGYASAEHIEAIKQYGLSPVHRASFCRAWTQEALF</sequence>
<dbReference type="GO" id="GO:0005737">
    <property type="term" value="C:cytoplasm"/>
    <property type="evidence" value="ECO:0007669"/>
    <property type="project" value="UniProtKB-SubCell"/>
</dbReference>
<gene>
    <name evidence="14" type="primary">rnhB</name>
    <name evidence="18" type="ORF">C1881_02550</name>
</gene>
<evidence type="ECO:0000256" key="12">
    <source>
        <dbReference type="ARBA" id="ARBA00022801"/>
    </source>
</evidence>
<dbReference type="PANTHER" id="PTHR10954:SF18">
    <property type="entry name" value="RIBONUCLEASE HII"/>
    <property type="match status" value="1"/>
</dbReference>
<evidence type="ECO:0000256" key="7">
    <source>
        <dbReference type="ARBA" id="ARBA00019179"/>
    </source>
</evidence>
<feature type="binding site" evidence="14 15">
    <location>
        <position position="76"/>
    </location>
    <ligand>
        <name>a divalent metal cation</name>
        <dbReference type="ChEBI" id="CHEBI:60240"/>
    </ligand>
</feature>
<feature type="binding site" evidence="14 15">
    <location>
        <position position="77"/>
    </location>
    <ligand>
        <name>a divalent metal cation</name>
        <dbReference type="ChEBI" id="CHEBI:60240"/>
    </ligand>
</feature>
<evidence type="ECO:0000259" key="17">
    <source>
        <dbReference type="PROSITE" id="PS51975"/>
    </source>
</evidence>
<keyword evidence="10 14" id="KW-0479">Metal-binding</keyword>
<dbReference type="CDD" id="cd07182">
    <property type="entry name" value="RNase_HII_bacteria_HII_like"/>
    <property type="match status" value="1"/>
</dbReference>
<keyword evidence="8 14" id="KW-0963">Cytoplasm</keyword>
<evidence type="ECO:0000256" key="10">
    <source>
        <dbReference type="ARBA" id="ARBA00022723"/>
    </source>
</evidence>
<dbReference type="PROSITE" id="PS51975">
    <property type="entry name" value="RNASE_H_2"/>
    <property type="match status" value="1"/>
</dbReference>
<dbReference type="GO" id="GO:0003723">
    <property type="term" value="F:RNA binding"/>
    <property type="evidence" value="ECO:0007669"/>
    <property type="project" value="UniProtKB-UniRule"/>
</dbReference>
<comment type="subcellular location">
    <subcellularLocation>
        <location evidence="4 14">Cytoplasm</location>
    </subcellularLocation>
</comment>
<dbReference type="HAMAP" id="MF_00052_B">
    <property type="entry name" value="RNase_HII_B"/>
    <property type="match status" value="1"/>
</dbReference>
<dbReference type="InterPro" id="IPR036397">
    <property type="entry name" value="RNaseH_sf"/>
</dbReference>
<dbReference type="NCBIfam" id="NF000594">
    <property type="entry name" value="PRK00015.1-1"/>
    <property type="match status" value="1"/>
</dbReference>
<dbReference type="GO" id="GO:0030145">
    <property type="term" value="F:manganese ion binding"/>
    <property type="evidence" value="ECO:0007669"/>
    <property type="project" value="UniProtKB-UniRule"/>
</dbReference>
<evidence type="ECO:0000256" key="15">
    <source>
        <dbReference type="PROSITE-ProRule" id="PRU01319"/>
    </source>
</evidence>
<dbReference type="RefSeq" id="WP_114614977.1">
    <property type="nucleotide sequence ID" value="NZ_CALIRK010000011.1"/>
</dbReference>
<evidence type="ECO:0000256" key="3">
    <source>
        <dbReference type="ARBA" id="ARBA00004065"/>
    </source>
</evidence>
<comment type="function">
    <text evidence="3 14 16">Endonuclease that specifically degrades the RNA of RNA-DNA hybrids.</text>
</comment>
<evidence type="ECO:0000256" key="2">
    <source>
        <dbReference type="ARBA" id="ARBA00001946"/>
    </source>
</evidence>
<dbReference type="Gene3D" id="3.30.420.10">
    <property type="entry name" value="Ribonuclease H-like superfamily/Ribonuclease H"/>
    <property type="match status" value="1"/>
</dbReference>
<organism evidence="18 19">
    <name type="scientific">Slackia isoflavoniconvertens</name>
    <dbReference type="NCBI Taxonomy" id="572010"/>
    <lineage>
        <taxon>Bacteria</taxon>
        <taxon>Bacillati</taxon>
        <taxon>Actinomycetota</taxon>
        <taxon>Coriobacteriia</taxon>
        <taxon>Eggerthellales</taxon>
        <taxon>Eggerthellaceae</taxon>
        <taxon>Slackia</taxon>
    </lineage>
</organism>
<comment type="similarity">
    <text evidence="5 14 16">Belongs to the RNase HII family.</text>
</comment>
<dbReference type="PANTHER" id="PTHR10954">
    <property type="entry name" value="RIBONUCLEASE H2 SUBUNIT A"/>
    <property type="match status" value="1"/>
</dbReference>
<evidence type="ECO:0000256" key="16">
    <source>
        <dbReference type="RuleBase" id="RU003515"/>
    </source>
</evidence>
<evidence type="ECO:0000256" key="5">
    <source>
        <dbReference type="ARBA" id="ARBA00007383"/>
    </source>
</evidence>
<evidence type="ECO:0000313" key="19">
    <source>
        <dbReference type="Proteomes" id="UP000253975"/>
    </source>
</evidence>
<evidence type="ECO:0000256" key="4">
    <source>
        <dbReference type="ARBA" id="ARBA00004496"/>
    </source>
</evidence>
<protein>
    <recommendedName>
        <fullName evidence="7 14">Ribonuclease HII</fullName>
        <shortName evidence="14">RNase HII</shortName>
        <ecNumber evidence="6 14">3.1.26.4</ecNumber>
    </recommendedName>
</protein>
<evidence type="ECO:0000256" key="14">
    <source>
        <dbReference type="HAMAP-Rule" id="MF_00052"/>
    </source>
</evidence>
<evidence type="ECO:0000256" key="6">
    <source>
        <dbReference type="ARBA" id="ARBA00012180"/>
    </source>
</evidence>
<keyword evidence="9 14" id="KW-0540">Nuclease</keyword>
<proteinExistence type="inferred from homology"/>
<feature type="domain" description="RNase H type-2" evidence="17">
    <location>
        <begin position="70"/>
        <end position="263"/>
    </location>
</feature>
<dbReference type="GO" id="GO:0006298">
    <property type="term" value="P:mismatch repair"/>
    <property type="evidence" value="ECO:0007669"/>
    <property type="project" value="TreeGrafter"/>
</dbReference>
<evidence type="ECO:0000256" key="8">
    <source>
        <dbReference type="ARBA" id="ARBA00022490"/>
    </source>
</evidence>
<dbReference type="AlphaFoldDB" id="A0A369LLM9"/>
<name>A0A369LLM9_9ACTN</name>
<reference evidence="18 19" key="1">
    <citation type="journal article" date="2018" name="Elife">
        <title>Discovery and characterization of a prevalent human gut bacterial enzyme sufficient for the inactivation of a family of plant toxins.</title>
        <authorList>
            <person name="Koppel N."/>
            <person name="Bisanz J.E."/>
            <person name="Pandelia M.E."/>
            <person name="Turnbaugh P.J."/>
            <person name="Balskus E.P."/>
        </authorList>
    </citation>
    <scope>NUCLEOTIDE SEQUENCE [LARGE SCALE GENOMIC DNA]</scope>
    <source>
        <strain evidence="18 19">OB21 GAM31</strain>
    </source>
</reference>
<accession>A0A369LLM9</accession>
<comment type="catalytic activity">
    <reaction evidence="1 14 15 16">
        <text>Endonucleolytic cleavage to 5'-phosphomonoester.</text>
        <dbReference type="EC" id="3.1.26.4"/>
    </reaction>
</comment>
<dbReference type="InterPro" id="IPR001352">
    <property type="entry name" value="RNase_HII/HIII"/>
</dbReference>
<keyword evidence="12 14" id="KW-0378">Hydrolase</keyword>
<comment type="cofactor">
    <cofactor evidence="2">
        <name>Mg(2+)</name>
        <dbReference type="ChEBI" id="CHEBI:18420"/>
    </cofactor>
</comment>
<dbReference type="GO" id="GO:0032299">
    <property type="term" value="C:ribonuclease H2 complex"/>
    <property type="evidence" value="ECO:0007669"/>
    <property type="project" value="TreeGrafter"/>
</dbReference>
<evidence type="ECO:0000256" key="9">
    <source>
        <dbReference type="ARBA" id="ARBA00022722"/>
    </source>
</evidence>
<comment type="cofactor">
    <cofactor evidence="14 15">
        <name>Mn(2+)</name>
        <dbReference type="ChEBI" id="CHEBI:29035"/>
    </cofactor>
    <cofactor evidence="14 15">
        <name>Mg(2+)</name>
        <dbReference type="ChEBI" id="CHEBI:18420"/>
    </cofactor>
    <text evidence="14 15">Manganese or magnesium. Binds 1 divalent metal ion per monomer in the absence of substrate. May bind a second metal ion after substrate binding.</text>
</comment>
<dbReference type="Proteomes" id="UP000253975">
    <property type="component" value="Unassembled WGS sequence"/>
</dbReference>
<dbReference type="SUPFAM" id="SSF53098">
    <property type="entry name" value="Ribonuclease H-like"/>
    <property type="match status" value="1"/>
</dbReference>
<dbReference type="Pfam" id="PF01351">
    <property type="entry name" value="RNase_HII"/>
    <property type="match status" value="1"/>
</dbReference>
<dbReference type="InterPro" id="IPR022898">
    <property type="entry name" value="RNase_HII"/>
</dbReference>